<comment type="caution">
    <text evidence="1">The sequence shown here is derived from an EMBL/GenBank/DDBJ whole genome shotgun (WGS) entry which is preliminary data.</text>
</comment>
<evidence type="ECO:0000313" key="1">
    <source>
        <dbReference type="EMBL" id="KAK7301906.1"/>
    </source>
</evidence>
<dbReference type="Proteomes" id="UP001359559">
    <property type="component" value="Unassembled WGS sequence"/>
</dbReference>
<proteinExistence type="predicted"/>
<reference evidence="1 2" key="1">
    <citation type="submission" date="2024-01" db="EMBL/GenBank/DDBJ databases">
        <title>The genomes of 5 underutilized Papilionoideae crops provide insights into root nodulation and disease resistance.</title>
        <authorList>
            <person name="Yuan L."/>
        </authorList>
    </citation>
    <scope>NUCLEOTIDE SEQUENCE [LARGE SCALE GENOMIC DNA]</scope>
    <source>
        <strain evidence="1">LY-2023</strain>
        <tissue evidence="1">Leaf</tissue>
    </source>
</reference>
<dbReference type="AlphaFoldDB" id="A0AAN9JPL7"/>
<keyword evidence="2" id="KW-1185">Reference proteome</keyword>
<sequence length="66" mass="7011">MDAEASLQKAQEALGDVSKKYVVDFKLYYRVIIEQASGEVGVAALGANMEQASGKASVTTSDTNVR</sequence>
<accession>A0AAN9JPL7</accession>
<name>A0AAN9JPL7_CLITE</name>
<organism evidence="1 2">
    <name type="scientific">Clitoria ternatea</name>
    <name type="common">Butterfly pea</name>
    <dbReference type="NCBI Taxonomy" id="43366"/>
    <lineage>
        <taxon>Eukaryota</taxon>
        <taxon>Viridiplantae</taxon>
        <taxon>Streptophyta</taxon>
        <taxon>Embryophyta</taxon>
        <taxon>Tracheophyta</taxon>
        <taxon>Spermatophyta</taxon>
        <taxon>Magnoliopsida</taxon>
        <taxon>eudicotyledons</taxon>
        <taxon>Gunneridae</taxon>
        <taxon>Pentapetalae</taxon>
        <taxon>rosids</taxon>
        <taxon>fabids</taxon>
        <taxon>Fabales</taxon>
        <taxon>Fabaceae</taxon>
        <taxon>Papilionoideae</taxon>
        <taxon>50 kb inversion clade</taxon>
        <taxon>NPAAA clade</taxon>
        <taxon>indigoferoid/millettioid clade</taxon>
        <taxon>Phaseoleae</taxon>
        <taxon>Clitoria</taxon>
    </lineage>
</organism>
<evidence type="ECO:0000313" key="2">
    <source>
        <dbReference type="Proteomes" id="UP001359559"/>
    </source>
</evidence>
<protein>
    <submittedName>
        <fullName evidence="1">Uncharacterized protein</fullName>
    </submittedName>
</protein>
<dbReference type="EMBL" id="JAYKXN010000003">
    <property type="protein sequence ID" value="KAK7301906.1"/>
    <property type="molecule type" value="Genomic_DNA"/>
</dbReference>
<gene>
    <name evidence="1" type="ORF">RJT34_12783</name>
</gene>